<organism evidence="2 3">
    <name type="scientific">Actinoplanes campanulatus</name>
    <dbReference type="NCBI Taxonomy" id="113559"/>
    <lineage>
        <taxon>Bacteria</taxon>
        <taxon>Bacillati</taxon>
        <taxon>Actinomycetota</taxon>
        <taxon>Actinomycetes</taxon>
        <taxon>Micromonosporales</taxon>
        <taxon>Micromonosporaceae</taxon>
        <taxon>Actinoplanes</taxon>
    </lineage>
</organism>
<evidence type="ECO:0000313" key="3">
    <source>
        <dbReference type="Proteomes" id="UP000590749"/>
    </source>
</evidence>
<evidence type="ECO:0000313" key="2">
    <source>
        <dbReference type="EMBL" id="MBB3099357.1"/>
    </source>
</evidence>
<sequence length="390" mass="40802">MSDLAPIELTADEARELTAEIRRDLDGLLPKVKRAFEGRADRALGYASWQAYCAAELGDVRVPLGDRPTAVAELRGAGMSTRAIGSALGIGQTQVMRDLERLNTKGSDGQPERIVSLDGRARPAARPAAEERADPAPAIAAEVLRVLAEVGPNGASVAQISDRGSDWPLGIVIAQIEAAVRELANGGQVEPAGRGMNGNRVVDLWALAEQPPEDLPVPAPGEGRSAGLPSPDAPGDASDASVVGAVAADKLPAGRACEACGGGVPFASAASGYRRCGDCDPAGEHWADGDGGLCLGCNPPTDEPAPEPEPARPPLLSPEEVQRIQAEAERGRAIAHARRVAERLQTEVSGFITDIEAAVLYGETGLFTEDMAAFLRKQADRVEHYLGERQ</sequence>
<gene>
    <name evidence="2" type="ORF">FHR83_007063</name>
</gene>
<dbReference type="AlphaFoldDB" id="A0A7W5FIB5"/>
<dbReference type="RefSeq" id="WP_183225417.1">
    <property type="nucleotide sequence ID" value="NZ_BMPW01000021.1"/>
</dbReference>
<comment type="caution">
    <text evidence="2">The sequence shown here is derived from an EMBL/GenBank/DDBJ whole genome shotgun (WGS) entry which is preliminary data.</text>
</comment>
<dbReference type="Proteomes" id="UP000590749">
    <property type="component" value="Unassembled WGS sequence"/>
</dbReference>
<protein>
    <submittedName>
        <fullName evidence="2">Transposase</fullName>
    </submittedName>
</protein>
<accession>A0A7W5FIB5</accession>
<proteinExistence type="predicted"/>
<feature type="region of interest" description="Disordered" evidence="1">
    <location>
        <begin position="211"/>
        <end position="239"/>
    </location>
</feature>
<keyword evidence="3" id="KW-1185">Reference proteome</keyword>
<reference evidence="2 3" key="1">
    <citation type="submission" date="2020-08" db="EMBL/GenBank/DDBJ databases">
        <title>Genomic Encyclopedia of Type Strains, Phase III (KMG-III): the genomes of soil and plant-associated and newly described type strains.</title>
        <authorList>
            <person name="Whitman W."/>
        </authorList>
    </citation>
    <scope>NUCLEOTIDE SEQUENCE [LARGE SCALE GENOMIC DNA]</scope>
    <source>
        <strain evidence="2 3">CECT 3287</strain>
    </source>
</reference>
<dbReference type="EMBL" id="JACHXF010000018">
    <property type="protein sequence ID" value="MBB3099357.1"/>
    <property type="molecule type" value="Genomic_DNA"/>
</dbReference>
<evidence type="ECO:0000256" key="1">
    <source>
        <dbReference type="SAM" id="MobiDB-lite"/>
    </source>
</evidence>
<name>A0A7W5FIB5_9ACTN</name>